<evidence type="ECO:0000313" key="3">
    <source>
        <dbReference type="EMBL" id="ACL15760.1"/>
    </source>
</evidence>
<dbReference type="STRING" id="521011.Mpal_0385"/>
<dbReference type="EMBL" id="CP001338">
    <property type="protein sequence ID" value="ACL15760.1"/>
    <property type="molecule type" value="Genomic_DNA"/>
</dbReference>
<dbReference type="GeneID" id="7271411"/>
<evidence type="ECO:0000256" key="1">
    <source>
        <dbReference type="SAM" id="Phobius"/>
    </source>
</evidence>
<sequence length="576" mass="62596" precursor="true">MTSIRREWLISLGLAVFVLTLAGLFALQPLLYTAKTASITSLHEDLTETGNLTTTDSALVLPEWATSLNLTGPLILDIKLNDFESANRTLQQYLKSGQSLSGLVVKLDMSDTDVATFQRDNQANNLALQQLLNQTGEFDQLQSLQVQYKESGDTAMLRSVQLQGEELRKKVQANYLGYASREERVVNVSQKYGQNTSAYEQSVLDFAAIVAALNAVQDERAASVPEAIRAIQQQSGGLPAITFQVEPDHGVYGDLLSMAGTVRGPAGTQVTIFSDGKPFAGVVTGEDGRFNFLYRVGEIEAGKHTAYASAGVALSDEDPFTITKVNTTLDLAAPLVEVNGTWRAVCTGNLTATDDRPVVDAPVQVLLDGKRAAQVTTDENGSYRTTVQNLTGGTHVLKTRFDPAGFPLNGSESAPVTIEVPSLLGLLALILYVLGIGGAAIGAYLYLRRRRKVGAVLHDRREQPPEPVVELPPAPTVEEAIGAATLLVEGVDGREAITRLYRRLVRELDTRNPGHHLRSKTPREIAGHFAAASYGIRLTDLVGVHERIRYAGREPTEEDIRRVREDFIYVITEGSQ</sequence>
<dbReference type="InterPro" id="IPR025403">
    <property type="entry name" value="TgpA-like_C"/>
</dbReference>
<dbReference type="Pfam" id="PF13559">
    <property type="entry name" value="DUF4129"/>
    <property type="match status" value="1"/>
</dbReference>
<keyword evidence="4" id="KW-1185">Reference proteome</keyword>
<organism evidence="3 4">
    <name type="scientific">Methanosphaerula palustris (strain ATCC BAA-1556 / DSM 19958 / E1-9c)</name>
    <dbReference type="NCBI Taxonomy" id="521011"/>
    <lineage>
        <taxon>Archaea</taxon>
        <taxon>Methanobacteriati</taxon>
        <taxon>Methanobacteriota</taxon>
        <taxon>Stenosarchaea group</taxon>
        <taxon>Methanomicrobia</taxon>
        <taxon>Methanomicrobiales</taxon>
        <taxon>Methanoregulaceae</taxon>
        <taxon>Methanosphaerula</taxon>
    </lineage>
</organism>
<keyword evidence="1" id="KW-1133">Transmembrane helix</keyword>
<dbReference type="RefSeq" id="WP_012617079.1">
    <property type="nucleotide sequence ID" value="NC_011832.1"/>
</dbReference>
<accession>B8GJV6</accession>
<dbReference type="eggNOG" id="arCOG02487">
    <property type="taxonomic scope" value="Archaea"/>
</dbReference>
<gene>
    <name evidence="3" type="ordered locus">Mpal_0385</name>
</gene>
<dbReference type="KEGG" id="mpl:Mpal_0385"/>
<keyword evidence="1" id="KW-0472">Membrane</keyword>
<proteinExistence type="predicted"/>
<name>B8GJV6_METPE</name>
<keyword evidence="1" id="KW-0812">Transmembrane</keyword>
<dbReference type="AlphaFoldDB" id="B8GJV6"/>
<dbReference type="HOGENOM" id="CLU_034439_0_0_2"/>
<feature type="domain" description="Protein-glutamine gamma-glutamyltransferase-like C-terminal" evidence="2">
    <location>
        <begin position="500"/>
        <end position="565"/>
    </location>
</feature>
<dbReference type="Proteomes" id="UP000002457">
    <property type="component" value="Chromosome"/>
</dbReference>
<reference evidence="3 4" key="1">
    <citation type="journal article" date="2015" name="Genome Announc.">
        <title>Complete Genome Sequence of Methanosphaerula palustris E1-9CT, a Hydrogenotrophic Methanogen Isolated from a Minerotrophic Fen Peatland.</title>
        <authorList>
            <person name="Cadillo-Quiroz H."/>
            <person name="Browne P."/>
            <person name="Kyrpides N."/>
            <person name="Woyke T."/>
            <person name="Goodwin L."/>
            <person name="Detter C."/>
            <person name="Yavitt J.B."/>
            <person name="Zinder S.H."/>
        </authorList>
    </citation>
    <scope>NUCLEOTIDE SEQUENCE [LARGE SCALE GENOMIC DNA]</scope>
    <source>
        <strain evidence="4">ATCC BAA-1556 / DSM 19958 / E1-9c</strain>
    </source>
</reference>
<protein>
    <recommendedName>
        <fullName evidence="2">Protein-glutamine gamma-glutamyltransferase-like C-terminal domain-containing protein</fullName>
    </recommendedName>
</protein>
<feature type="transmembrane region" description="Helical" evidence="1">
    <location>
        <begin position="423"/>
        <end position="447"/>
    </location>
</feature>
<dbReference type="OrthoDB" id="112112at2157"/>
<evidence type="ECO:0000259" key="2">
    <source>
        <dbReference type="Pfam" id="PF13559"/>
    </source>
</evidence>
<evidence type="ECO:0000313" key="4">
    <source>
        <dbReference type="Proteomes" id="UP000002457"/>
    </source>
</evidence>